<comment type="caution">
    <text evidence="8">The sequence shown here is derived from an EMBL/GenBank/DDBJ whole genome shotgun (WGS) entry which is preliminary data.</text>
</comment>
<sequence>MAARIPTFDESGIDSPVSENSQTRFSTPVSGLDDHRGQDATRPLTNTVSSLKVLQSPVNSGGRPQHSTQISTNTLSPDLLQINDSFRDKVSPARDSEHAIIDDDKSIHDGHVIDGSESKSPVMPRRSTVRQYRKNLNNKSRDSSTSSSSSSEANSVDAFADPTRRARAGTLASQTSSILELSVQRTLSGGSHPRRPTITSASVRSFKLQDDRASLRSHAEEDICFPSSNESNKTNKIDFEELDEWVAERQKPQVPNNRFCRQKLSFSSHGQQPRVFNDLRGRTVPQIITQSASPLKLSSECVGDGSDTVLNEKRDSQTDAALGIDQGQRRWSMSFSEPTRYSFFSSELEQTIHAADFEDLLTPGDNFRDLFELPEDGGVWWLDVNDPTEEELRVFQRAFGIHRLTVEDVITQETREKVELFKQYYFVCFRSFCQMDEKHEDYMEPVNVYMIVFREGIITITYKQSPHAGNVRGRIGKLRDYMTLTTDWICYAMIDNIVDAFGPPIHNIEVEADAIEDQVYVARDDDFADLLRQISHCRKTVTTLSRLLGGKADVIKGFAKRCNEQYSITPRGDIGLYLGDIQDHVVTMMSNLGHFDKMLSRSHSNYLAQISVNTIATGNRANEVLSKITVLASILVPLNLICGLFGMNVNVPGKQTDGLGWFFGIIGAIAMFVVLSLGMARRFKFI</sequence>
<feature type="compositionally biased region" description="Basic and acidic residues" evidence="6">
    <location>
        <begin position="89"/>
        <end position="117"/>
    </location>
</feature>
<dbReference type="CDD" id="cd12829">
    <property type="entry name" value="Alr1p-like"/>
    <property type="match status" value="1"/>
</dbReference>
<evidence type="ECO:0000313" key="8">
    <source>
        <dbReference type="EMBL" id="MDI1491687.1"/>
    </source>
</evidence>
<evidence type="ECO:0000256" key="7">
    <source>
        <dbReference type="SAM" id="Phobius"/>
    </source>
</evidence>
<evidence type="ECO:0000256" key="2">
    <source>
        <dbReference type="ARBA" id="ARBA00009765"/>
    </source>
</evidence>
<dbReference type="InterPro" id="IPR044089">
    <property type="entry name" value="Alr1-like"/>
</dbReference>
<dbReference type="GO" id="GO:0010961">
    <property type="term" value="P:intracellular magnesium ion homeostasis"/>
    <property type="evidence" value="ECO:0007669"/>
    <property type="project" value="TreeGrafter"/>
</dbReference>
<dbReference type="GO" id="GO:0005886">
    <property type="term" value="C:plasma membrane"/>
    <property type="evidence" value="ECO:0007669"/>
    <property type="project" value="TreeGrafter"/>
</dbReference>
<evidence type="ECO:0000256" key="1">
    <source>
        <dbReference type="ARBA" id="ARBA00004141"/>
    </source>
</evidence>
<feature type="compositionally biased region" description="Polar residues" evidence="6">
    <location>
        <begin position="17"/>
        <end position="29"/>
    </location>
</feature>
<keyword evidence="4 7" id="KW-1133">Transmembrane helix</keyword>
<feature type="region of interest" description="Disordered" evidence="6">
    <location>
        <begin position="1"/>
        <end position="76"/>
    </location>
</feature>
<keyword evidence="3 7" id="KW-0812">Transmembrane</keyword>
<keyword evidence="5 7" id="KW-0472">Membrane</keyword>
<dbReference type="GO" id="GO:0015095">
    <property type="term" value="F:magnesium ion transmembrane transporter activity"/>
    <property type="evidence" value="ECO:0007669"/>
    <property type="project" value="InterPro"/>
</dbReference>
<dbReference type="SUPFAM" id="SSF144083">
    <property type="entry name" value="Magnesium transport protein CorA, transmembrane region"/>
    <property type="match status" value="1"/>
</dbReference>
<keyword evidence="9" id="KW-1185">Reference proteome</keyword>
<comment type="subcellular location">
    <subcellularLocation>
        <location evidence="1">Membrane</location>
        <topology evidence="1">Multi-pass membrane protein</topology>
    </subcellularLocation>
</comment>
<proteinExistence type="inferred from homology"/>
<organism evidence="8 9">
    <name type="scientific">Ramalina farinacea</name>
    <dbReference type="NCBI Taxonomy" id="258253"/>
    <lineage>
        <taxon>Eukaryota</taxon>
        <taxon>Fungi</taxon>
        <taxon>Dikarya</taxon>
        <taxon>Ascomycota</taxon>
        <taxon>Pezizomycotina</taxon>
        <taxon>Lecanoromycetes</taxon>
        <taxon>OSLEUM clade</taxon>
        <taxon>Lecanoromycetidae</taxon>
        <taxon>Lecanorales</taxon>
        <taxon>Lecanorineae</taxon>
        <taxon>Ramalinaceae</taxon>
        <taxon>Ramalina</taxon>
    </lineage>
</organism>
<feature type="compositionally biased region" description="Low complexity" evidence="6">
    <location>
        <begin position="143"/>
        <end position="155"/>
    </location>
</feature>
<dbReference type="Proteomes" id="UP001161017">
    <property type="component" value="Unassembled WGS sequence"/>
</dbReference>
<feature type="compositionally biased region" description="Polar residues" evidence="6">
    <location>
        <begin position="65"/>
        <end position="76"/>
    </location>
</feature>
<dbReference type="AlphaFoldDB" id="A0AA43U0S7"/>
<protein>
    <submittedName>
        <fullName evidence="8">Uncharacterized protein</fullName>
    </submittedName>
</protein>
<comment type="similarity">
    <text evidence="2">Belongs to the CorA metal ion transporter (MIT) (TC 1.A.35) family.</text>
</comment>
<dbReference type="SUPFAM" id="SSF143865">
    <property type="entry name" value="CorA soluble domain-like"/>
    <property type="match status" value="1"/>
</dbReference>
<evidence type="ECO:0000256" key="6">
    <source>
        <dbReference type="SAM" id="MobiDB-lite"/>
    </source>
</evidence>
<dbReference type="Gene3D" id="1.20.58.340">
    <property type="entry name" value="Magnesium transport protein CorA, transmembrane region"/>
    <property type="match status" value="2"/>
</dbReference>
<gene>
    <name evidence="8" type="ORF">OHK93_002896</name>
</gene>
<dbReference type="FunFam" id="1.20.58.340:FF:000027">
    <property type="entry name" value="CorA family metal ion transporter (Eurofung)"/>
    <property type="match status" value="1"/>
</dbReference>
<feature type="transmembrane region" description="Helical" evidence="7">
    <location>
        <begin position="659"/>
        <end position="680"/>
    </location>
</feature>
<evidence type="ECO:0000256" key="5">
    <source>
        <dbReference type="ARBA" id="ARBA00023136"/>
    </source>
</evidence>
<dbReference type="Gene3D" id="3.30.460.20">
    <property type="entry name" value="CorA soluble domain-like"/>
    <property type="match status" value="1"/>
</dbReference>
<feature type="region of interest" description="Disordered" evidence="6">
    <location>
        <begin position="89"/>
        <end position="162"/>
    </location>
</feature>
<dbReference type="InterPro" id="IPR045863">
    <property type="entry name" value="CorA_TM1_TM2"/>
</dbReference>
<feature type="compositionally biased region" description="Polar residues" evidence="6">
    <location>
        <begin position="43"/>
        <end position="59"/>
    </location>
</feature>
<dbReference type="PANTHER" id="PTHR21535:SF55">
    <property type="entry name" value="MAGNESIUM TRANSPORTER ALR1-RELATED"/>
    <property type="match status" value="1"/>
</dbReference>
<dbReference type="Pfam" id="PF01544">
    <property type="entry name" value="CorA"/>
    <property type="match status" value="1"/>
</dbReference>
<accession>A0AA43U0S7</accession>
<evidence type="ECO:0000256" key="3">
    <source>
        <dbReference type="ARBA" id="ARBA00022692"/>
    </source>
</evidence>
<dbReference type="InterPro" id="IPR045861">
    <property type="entry name" value="CorA_cytoplasmic_dom"/>
</dbReference>
<name>A0AA43U0S7_9LECA</name>
<evidence type="ECO:0000256" key="4">
    <source>
        <dbReference type="ARBA" id="ARBA00022989"/>
    </source>
</evidence>
<feature type="transmembrane region" description="Helical" evidence="7">
    <location>
        <begin position="628"/>
        <end position="647"/>
    </location>
</feature>
<reference evidence="8" key="1">
    <citation type="journal article" date="2023" name="Genome Biol. Evol.">
        <title>First Whole Genome Sequence and Flow Cytometry Genome Size Data for the Lichen-Forming Fungus Ramalina farinacea (Ascomycota).</title>
        <authorList>
            <person name="Llewellyn T."/>
            <person name="Mian S."/>
            <person name="Hill R."/>
            <person name="Leitch I.J."/>
            <person name="Gaya E."/>
        </authorList>
    </citation>
    <scope>NUCLEOTIDE SEQUENCE</scope>
    <source>
        <strain evidence="8">LIQ254RAFAR</strain>
    </source>
</reference>
<dbReference type="EMBL" id="JAPUFD010000015">
    <property type="protein sequence ID" value="MDI1491687.1"/>
    <property type="molecule type" value="Genomic_DNA"/>
</dbReference>
<dbReference type="FunFam" id="1.20.58.340:FF:000008">
    <property type="entry name" value="CorA family metal ion transporter"/>
    <property type="match status" value="1"/>
</dbReference>
<dbReference type="InterPro" id="IPR002523">
    <property type="entry name" value="MgTranspt_CorA/ZnTranspt_ZntB"/>
</dbReference>
<dbReference type="PANTHER" id="PTHR21535">
    <property type="entry name" value="MAGNESIUM AND COBALT TRANSPORT PROTEIN/MITOCHONDRIAL IMPORT INNER MEMBRANE TRANSLOCASE SUBUNIT TIM8"/>
    <property type="match status" value="1"/>
</dbReference>
<evidence type="ECO:0000313" key="9">
    <source>
        <dbReference type="Proteomes" id="UP001161017"/>
    </source>
</evidence>